<evidence type="ECO:0008006" key="3">
    <source>
        <dbReference type="Google" id="ProtNLM"/>
    </source>
</evidence>
<dbReference type="InterPro" id="IPR010985">
    <property type="entry name" value="Ribbon_hlx_hlx"/>
</dbReference>
<organism evidence="1 2">
    <name type="scientific">Candidatus Roizmanbacteria bacterium RIFCSPHIGHO2_12_FULL_44_10</name>
    <dbReference type="NCBI Taxonomy" id="1802054"/>
    <lineage>
        <taxon>Bacteria</taxon>
        <taxon>Candidatus Roizmaniibacteriota</taxon>
    </lineage>
</organism>
<dbReference type="Gene3D" id="6.10.10.120">
    <property type="entry name" value="Antitoxin ParD1-like"/>
    <property type="match status" value="1"/>
</dbReference>
<name>A0A1F7I7E7_9BACT</name>
<protein>
    <recommendedName>
        <fullName evidence="3">Ribbon-helix-helix protein CopG domain-containing protein</fullName>
    </recommendedName>
</protein>
<evidence type="ECO:0000313" key="1">
    <source>
        <dbReference type="EMBL" id="OGK39299.1"/>
    </source>
</evidence>
<gene>
    <name evidence="1" type="ORF">A3F34_01795</name>
</gene>
<sequence length="87" mass="10329">MRVTFNISLPRYFANIVDEEIASGKYATRSEFFRHVLTIWMENRFDEKEAQKARLAHNLRKRKIPTLATRLPWDELQIVEGSDSDEM</sequence>
<proteinExistence type="predicted"/>
<dbReference type="EMBL" id="MGAE01000021">
    <property type="protein sequence ID" value="OGK39299.1"/>
    <property type="molecule type" value="Genomic_DNA"/>
</dbReference>
<dbReference type="CDD" id="cd22231">
    <property type="entry name" value="RHH_NikR_HicB-like"/>
    <property type="match status" value="1"/>
</dbReference>
<evidence type="ECO:0000313" key="2">
    <source>
        <dbReference type="Proteomes" id="UP000179024"/>
    </source>
</evidence>
<dbReference type="InterPro" id="IPR038296">
    <property type="entry name" value="ParD_sf"/>
</dbReference>
<dbReference type="SUPFAM" id="SSF47598">
    <property type="entry name" value="Ribbon-helix-helix"/>
    <property type="match status" value="1"/>
</dbReference>
<comment type="caution">
    <text evidence="1">The sequence shown here is derived from an EMBL/GenBank/DDBJ whole genome shotgun (WGS) entry which is preliminary data.</text>
</comment>
<reference evidence="1 2" key="1">
    <citation type="journal article" date="2016" name="Nat. Commun.">
        <title>Thousands of microbial genomes shed light on interconnected biogeochemical processes in an aquifer system.</title>
        <authorList>
            <person name="Anantharaman K."/>
            <person name="Brown C.T."/>
            <person name="Hug L.A."/>
            <person name="Sharon I."/>
            <person name="Castelle C.J."/>
            <person name="Probst A.J."/>
            <person name="Thomas B.C."/>
            <person name="Singh A."/>
            <person name="Wilkins M.J."/>
            <person name="Karaoz U."/>
            <person name="Brodie E.L."/>
            <person name="Williams K.H."/>
            <person name="Hubbard S.S."/>
            <person name="Banfield J.F."/>
        </authorList>
    </citation>
    <scope>NUCLEOTIDE SEQUENCE [LARGE SCALE GENOMIC DNA]</scope>
</reference>
<dbReference type="Proteomes" id="UP000179024">
    <property type="component" value="Unassembled WGS sequence"/>
</dbReference>
<dbReference type="AlphaFoldDB" id="A0A1F7I7E7"/>
<accession>A0A1F7I7E7</accession>
<dbReference type="GO" id="GO:0006355">
    <property type="term" value="P:regulation of DNA-templated transcription"/>
    <property type="evidence" value="ECO:0007669"/>
    <property type="project" value="InterPro"/>
</dbReference>